<accession>K3WG81</accession>
<dbReference type="AlphaFoldDB" id="K3WG81"/>
<feature type="compositionally biased region" description="Polar residues" evidence="2">
    <location>
        <begin position="16"/>
        <end position="28"/>
    </location>
</feature>
<feature type="coiled-coil region" evidence="1">
    <location>
        <begin position="225"/>
        <end position="256"/>
    </location>
</feature>
<dbReference type="OMA" id="WHRNYNV"/>
<dbReference type="EMBL" id="GL376567">
    <property type="status" value="NOT_ANNOTATED_CDS"/>
    <property type="molecule type" value="Genomic_DNA"/>
</dbReference>
<dbReference type="InParanoid" id="K3WG81"/>
<feature type="region of interest" description="Disordered" evidence="2">
    <location>
        <begin position="623"/>
        <end position="655"/>
    </location>
</feature>
<sequence>MEEEPIVEQENDVNESHGSASAKGQNESNPEEFDADLFASLMQKELIAYNLSWDPLLKVLQALGLSMAKQQKAQKSNNNSVEEMNDQVGSLREQLNQVQSEKDEMGSALTVLKDQMGEMQAQLERLQNQQGERDNVHDSQPTDDRAASKDVANESQDPFVTTKDLVKARKELSKQLTRSLLEAFGDEIVDDEADDEKETTLDGDESAERKSFKRAGAPFASDAVVKQEIDRLQQLQDALNEKLAEHDQQLASLFEKVGDLDSKSSEVTSQLSQYGNAGNAEKLERKETPRVQKPPESSNTGPDSEKLMKELSELRAVQESHDQLLKNQNQAVGKNASDIKALMQGLDDLAVQQQTAATLFAPVSNQKGPADTGDDGQRAKRRSSETGSQAQLDLSLVFTKIADLRRSTDASLDSLQQNIKEVSNATDSQQAQLDSLRNGLAFNEHQRLHMIEARLAMQKELLNRNQTHQDRVKPQLVEWRKAIELNEEKLTQGLCDEEILQELQQLQRHYRRTYLSFTPLINSPLTIAESLQVLAEEVKQFQNGVKAGVVPLKNTADGAAIKKNERDEDFTRKLRYLGEEVDATLQVNVVTEKKNDSLIKSLDAMREKLETLFSMWHRNYTQRKHASRGVSGQGSGSSRESITDSDCTPRNASSDYDGLREVELRLMSAVRRLGMVEEDVERLNNVSALNASDIGSTMRLPANPTASTSSSSNAATDEGLAKLRREVFAEIAKMTALLANLQTSQGNDSSGTSLVPVGKQQQLPGSHSSGYVNQNDLMKELYSQMKGRELDGRFQELREDEVQKQLYDNFLREVTKKVTHAVMNADKNGSRMNANAPTAPGANVNYRLMLENFTQKVEDRLDDARELTVEELLRMKKELADQLKVKIDLAMRELRSELMLLPADTSDTTAMGTKPVMCVACSRPVPVSGLVREAGSLPPAELQAEAHSPPHNHNIQPDYDYERTDDEFVFRAGFRMPANDRKTMTLPFLTATMRSKMVLNKPEGRRKRPVRQSHNANRVDNVIREAMELGRSSRLRGGHEPQQ</sequence>
<dbReference type="VEuPathDB" id="FungiDB:PYU1_G003962"/>
<name>K3WG81_GLOUD</name>
<feature type="region of interest" description="Disordered" evidence="2">
    <location>
        <begin position="265"/>
        <end position="305"/>
    </location>
</feature>
<evidence type="ECO:0000256" key="2">
    <source>
        <dbReference type="SAM" id="MobiDB-lite"/>
    </source>
</evidence>
<evidence type="ECO:0000256" key="1">
    <source>
        <dbReference type="SAM" id="Coils"/>
    </source>
</evidence>
<feature type="region of interest" description="Disordered" evidence="2">
    <location>
        <begin position="1"/>
        <end position="31"/>
    </location>
</feature>
<proteinExistence type="predicted"/>
<feature type="compositionally biased region" description="Basic and acidic residues" evidence="2">
    <location>
        <begin position="281"/>
        <end position="290"/>
    </location>
</feature>
<organism evidence="3 4">
    <name type="scientific">Globisporangium ultimum (strain ATCC 200006 / CBS 805.95 / DAOM BR144)</name>
    <name type="common">Pythium ultimum</name>
    <dbReference type="NCBI Taxonomy" id="431595"/>
    <lineage>
        <taxon>Eukaryota</taxon>
        <taxon>Sar</taxon>
        <taxon>Stramenopiles</taxon>
        <taxon>Oomycota</taxon>
        <taxon>Peronosporomycetes</taxon>
        <taxon>Pythiales</taxon>
        <taxon>Pythiaceae</taxon>
        <taxon>Globisporangium</taxon>
    </lineage>
</organism>
<feature type="compositionally biased region" description="Acidic residues" evidence="2">
    <location>
        <begin position="1"/>
        <end position="13"/>
    </location>
</feature>
<keyword evidence="4" id="KW-1185">Reference proteome</keyword>
<dbReference type="STRING" id="431595.K3WG81"/>
<dbReference type="Proteomes" id="UP000019132">
    <property type="component" value="Unassembled WGS sequence"/>
</dbReference>
<feature type="region of interest" description="Disordered" evidence="2">
    <location>
        <begin position="127"/>
        <end position="156"/>
    </location>
</feature>
<reference evidence="3" key="3">
    <citation type="submission" date="2015-02" db="UniProtKB">
        <authorList>
            <consortium name="EnsemblProtists"/>
        </authorList>
    </citation>
    <scope>IDENTIFICATION</scope>
    <source>
        <strain evidence="3">DAOM BR144</strain>
    </source>
</reference>
<feature type="compositionally biased region" description="Polar residues" evidence="2">
    <location>
        <begin position="265"/>
        <end position="276"/>
    </location>
</feature>
<dbReference type="HOGENOM" id="CLU_292657_0_0_1"/>
<feature type="compositionally biased region" description="Polar residues" evidence="2">
    <location>
        <begin position="644"/>
        <end position="654"/>
    </location>
</feature>
<dbReference type="eggNOG" id="ENOG502RYJH">
    <property type="taxonomic scope" value="Eukaryota"/>
</dbReference>
<protein>
    <submittedName>
        <fullName evidence="3">Uncharacterized protein</fullName>
    </submittedName>
</protein>
<evidence type="ECO:0000313" key="3">
    <source>
        <dbReference type="EnsemblProtists" id="PYU1_T003972"/>
    </source>
</evidence>
<dbReference type="EnsemblProtists" id="PYU1_T003972">
    <property type="protein sequence ID" value="PYU1_T003972"/>
    <property type="gene ID" value="PYU1_G003962"/>
</dbReference>
<reference evidence="4" key="2">
    <citation type="submission" date="2010-04" db="EMBL/GenBank/DDBJ databases">
        <authorList>
            <person name="Buell R."/>
            <person name="Hamilton J."/>
            <person name="Hostetler J."/>
        </authorList>
    </citation>
    <scope>NUCLEOTIDE SEQUENCE [LARGE SCALE GENOMIC DNA]</scope>
    <source>
        <strain evidence="4">DAOM:BR144</strain>
    </source>
</reference>
<evidence type="ECO:0000313" key="4">
    <source>
        <dbReference type="Proteomes" id="UP000019132"/>
    </source>
</evidence>
<keyword evidence="1" id="KW-0175">Coiled coil</keyword>
<feature type="compositionally biased region" description="Acidic residues" evidence="2">
    <location>
        <begin position="191"/>
        <end position="205"/>
    </location>
</feature>
<feature type="compositionally biased region" description="Basic and acidic residues" evidence="2">
    <location>
        <begin position="375"/>
        <end position="384"/>
    </location>
</feature>
<feature type="region of interest" description="Disordered" evidence="2">
    <location>
        <begin position="191"/>
        <end position="214"/>
    </location>
</feature>
<feature type="compositionally biased region" description="Basic and acidic residues" evidence="2">
    <location>
        <begin position="131"/>
        <end position="152"/>
    </location>
</feature>
<feature type="region of interest" description="Disordered" evidence="2">
    <location>
        <begin position="361"/>
        <end position="389"/>
    </location>
</feature>
<reference evidence="4" key="1">
    <citation type="journal article" date="2010" name="Genome Biol.">
        <title>Genome sequence of the necrotrophic plant pathogen Pythium ultimum reveals original pathogenicity mechanisms and effector repertoire.</title>
        <authorList>
            <person name="Levesque C.A."/>
            <person name="Brouwer H."/>
            <person name="Cano L."/>
            <person name="Hamilton J.P."/>
            <person name="Holt C."/>
            <person name="Huitema E."/>
            <person name="Raffaele S."/>
            <person name="Robideau G.P."/>
            <person name="Thines M."/>
            <person name="Win J."/>
            <person name="Zerillo M.M."/>
            <person name="Beakes G.W."/>
            <person name="Boore J.L."/>
            <person name="Busam D."/>
            <person name="Dumas B."/>
            <person name="Ferriera S."/>
            <person name="Fuerstenberg S.I."/>
            <person name="Gachon C.M."/>
            <person name="Gaulin E."/>
            <person name="Govers F."/>
            <person name="Grenville-Briggs L."/>
            <person name="Horner N."/>
            <person name="Hostetler J."/>
            <person name="Jiang R.H."/>
            <person name="Johnson J."/>
            <person name="Krajaejun T."/>
            <person name="Lin H."/>
            <person name="Meijer H.J."/>
            <person name="Moore B."/>
            <person name="Morris P."/>
            <person name="Phuntmart V."/>
            <person name="Puiu D."/>
            <person name="Shetty J."/>
            <person name="Stajich J.E."/>
            <person name="Tripathy S."/>
            <person name="Wawra S."/>
            <person name="van West P."/>
            <person name="Whitty B.R."/>
            <person name="Coutinho P.M."/>
            <person name="Henrissat B."/>
            <person name="Martin F."/>
            <person name="Thomas P.D."/>
            <person name="Tyler B.M."/>
            <person name="De Vries R.P."/>
            <person name="Kamoun S."/>
            <person name="Yandell M."/>
            <person name="Tisserat N."/>
            <person name="Buell C.R."/>
        </authorList>
    </citation>
    <scope>NUCLEOTIDE SEQUENCE</scope>
    <source>
        <strain evidence="4">DAOM:BR144</strain>
    </source>
</reference>